<reference evidence="1" key="1">
    <citation type="submission" date="2022-05" db="EMBL/GenBank/DDBJ databases">
        <title>The Musa troglodytarum L. genome provides insights into the mechanism of non-climacteric behaviour and enrichment of carotenoids.</title>
        <authorList>
            <person name="Wang J."/>
        </authorList>
    </citation>
    <scope>NUCLEOTIDE SEQUENCE</scope>
    <source>
        <tissue evidence="1">Leaf</tissue>
    </source>
</reference>
<evidence type="ECO:0000313" key="1">
    <source>
        <dbReference type="EMBL" id="URE11892.1"/>
    </source>
</evidence>
<keyword evidence="2" id="KW-1185">Reference proteome</keyword>
<organism evidence="1 2">
    <name type="scientific">Musa troglodytarum</name>
    <name type="common">fe'i banana</name>
    <dbReference type="NCBI Taxonomy" id="320322"/>
    <lineage>
        <taxon>Eukaryota</taxon>
        <taxon>Viridiplantae</taxon>
        <taxon>Streptophyta</taxon>
        <taxon>Embryophyta</taxon>
        <taxon>Tracheophyta</taxon>
        <taxon>Spermatophyta</taxon>
        <taxon>Magnoliopsida</taxon>
        <taxon>Liliopsida</taxon>
        <taxon>Zingiberales</taxon>
        <taxon>Musaceae</taxon>
        <taxon>Musa</taxon>
    </lineage>
</organism>
<dbReference type="EMBL" id="CP097508">
    <property type="protein sequence ID" value="URE11892.1"/>
    <property type="molecule type" value="Genomic_DNA"/>
</dbReference>
<evidence type="ECO:0000313" key="2">
    <source>
        <dbReference type="Proteomes" id="UP001055439"/>
    </source>
</evidence>
<sequence length="59" mass="6673">TFYDAVRDDLSSGPLKVAKGNELRDNCLAPSDISRGRTKQVDALFFRPLEESLSRDSEW</sequence>
<dbReference type="AlphaFoldDB" id="A0A9E7GGP6"/>
<feature type="non-terminal residue" evidence="1">
    <location>
        <position position="1"/>
    </location>
</feature>
<accession>A0A9E7GGP6</accession>
<protein>
    <submittedName>
        <fullName evidence="1">Uncharacterized protein</fullName>
    </submittedName>
</protein>
<name>A0A9E7GGP6_9LILI</name>
<dbReference type="Proteomes" id="UP001055439">
    <property type="component" value="Chromosome 6"/>
</dbReference>
<proteinExistence type="predicted"/>
<gene>
    <name evidence="1" type="ORF">MUK42_30394</name>
</gene>